<evidence type="ECO:0000313" key="1">
    <source>
        <dbReference type="EMBL" id="MBD2703676.1"/>
    </source>
</evidence>
<protein>
    <submittedName>
        <fullName evidence="1">DNA repair protein Rad52</fullName>
    </submittedName>
</protein>
<gene>
    <name evidence="1" type="ORF">IC229_23730</name>
</gene>
<reference evidence="1" key="1">
    <citation type="submission" date="2020-09" db="EMBL/GenBank/DDBJ databases">
        <authorList>
            <person name="Kim M.K."/>
        </authorList>
    </citation>
    <scope>NUCLEOTIDE SEQUENCE</scope>
    <source>
        <strain evidence="1">BT702</strain>
    </source>
</reference>
<organism evidence="1 2">
    <name type="scientific">Spirosoma profusum</name>
    <dbReference type="NCBI Taxonomy" id="2771354"/>
    <lineage>
        <taxon>Bacteria</taxon>
        <taxon>Pseudomonadati</taxon>
        <taxon>Bacteroidota</taxon>
        <taxon>Cytophagia</taxon>
        <taxon>Cytophagales</taxon>
        <taxon>Cytophagaceae</taxon>
        <taxon>Spirosoma</taxon>
    </lineage>
</organism>
<name>A0A927ASD5_9BACT</name>
<dbReference type="Proteomes" id="UP000598820">
    <property type="component" value="Unassembled WGS sequence"/>
</dbReference>
<dbReference type="EMBL" id="JACWZY010000024">
    <property type="protein sequence ID" value="MBD2703676.1"/>
    <property type="molecule type" value="Genomic_DNA"/>
</dbReference>
<comment type="caution">
    <text evidence="1">The sequence shown here is derived from an EMBL/GenBank/DDBJ whole genome shotgun (WGS) entry which is preliminary data.</text>
</comment>
<proteinExistence type="predicted"/>
<feature type="non-terminal residue" evidence="1">
    <location>
        <position position="34"/>
    </location>
</feature>
<keyword evidence="2" id="KW-1185">Reference proteome</keyword>
<sequence length="34" mass="3958">MELNILTAPITTQEIEWRVQSQTKDGQKIIVLPY</sequence>
<accession>A0A927ASD5</accession>
<evidence type="ECO:0000313" key="2">
    <source>
        <dbReference type="Proteomes" id="UP000598820"/>
    </source>
</evidence>
<dbReference type="AlphaFoldDB" id="A0A927ASD5"/>